<reference evidence="1" key="1">
    <citation type="journal article" date="2022" name="New Phytol.">
        <title>Evolutionary transition to the ectomycorrhizal habit in the genomes of a hyperdiverse lineage of mushroom-forming fungi.</title>
        <authorList>
            <person name="Looney B."/>
            <person name="Miyauchi S."/>
            <person name="Morin E."/>
            <person name="Drula E."/>
            <person name="Courty P.E."/>
            <person name="Kohler A."/>
            <person name="Kuo A."/>
            <person name="LaButti K."/>
            <person name="Pangilinan J."/>
            <person name="Lipzen A."/>
            <person name="Riley R."/>
            <person name="Andreopoulos W."/>
            <person name="He G."/>
            <person name="Johnson J."/>
            <person name="Nolan M."/>
            <person name="Tritt A."/>
            <person name="Barry K.W."/>
            <person name="Grigoriev I.V."/>
            <person name="Nagy L.G."/>
            <person name="Hibbett D."/>
            <person name="Henrissat B."/>
            <person name="Matheny P.B."/>
            <person name="Labbe J."/>
            <person name="Martin F.M."/>
        </authorList>
    </citation>
    <scope>NUCLEOTIDE SEQUENCE</scope>
    <source>
        <strain evidence="1">BPL690</strain>
    </source>
</reference>
<dbReference type="Proteomes" id="UP001203297">
    <property type="component" value="Unassembled WGS sequence"/>
</dbReference>
<protein>
    <recommendedName>
        <fullName evidence="3">F-box domain-containing protein</fullName>
    </recommendedName>
</protein>
<evidence type="ECO:0008006" key="3">
    <source>
        <dbReference type="Google" id="ProtNLM"/>
    </source>
</evidence>
<accession>A0AAD4QGC8</accession>
<gene>
    <name evidence="1" type="ORF">B0F90DRAFT_1822163</name>
</gene>
<dbReference type="EMBL" id="WTXG01000098">
    <property type="protein sequence ID" value="KAI0293321.1"/>
    <property type="molecule type" value="Genomic_DNA"/>
</dbReference>
<evidence type="ECO:0000313" key="2">
    <source>
        <dbReference type="Proteomes" id="UP001203297"/>
    </source>
</evidence>
<dbReference type="Gene3D" id="1.20.1280.50">
    <property type="match status" value="1"/>
</dbReference>
<organism evidence="1 2">
    <name type="scientific">Multifurca ochricompacta</name>
    <dbReference type="NCBI Taxonomy" id="376703"/>
    <lineage>
        <taxon>Eukaryota</taxon>
        <taxon>Fungi</taxon>
        <taxon>Dikarya</taxon>
        <taxon>Basidiomycota</taxon>
        <taxon>Agaricomycotina</taxon>
        <taxon>Agaricomycetes</taxon>
        <taxon>Russulales</taxon>
        <taxon>Russulaceae</taxon>
        <taxon>Multifurca</taxon>
    </lineage>
</organism>
<name>A0AAD4QGC8_9AGAM</name>
<proteinExistence type="predicted"/>
<dbReference type="AlphaFoldDB" id="A0AAD4QGC8"/>
<comment type="caution">
    <text evidence="1">The sequence shown here is derived from an EMBL/GenBank/DDBJ whole genome shotgun (WGS) entry which is preliminary data.</text>
</comment>
<keyword evidence="2" id="KW-1185">Reference proteome</keyword>
<sequence>MSSQQSLNPNRATPHVLKLSPTGAISRVNGTILRLFSKVKKKQTDGCGSILHDNSTGEDHECVTINSLPNDVLLDIFNHCRLLPFPYGLIGDMWEWHRLTHVCSRWRYVIFASPHLLDLRLLCTHGTPVRRTLDCWPALPISIQYGGVVGRPPPALKDEDNIIAALEHPARTYQIQLSLTRSLFDKLAALKQQPFPALERFWLMSDDGGELSALSSTILCESAPRLRFLFFDGIPFPMLPKLLLSTKGLVDLTLVEIPSAGYFSPESLVTSLSGMTQLKMLYIEFASPSSHPNRRSVPPLRRAVLSTLTQFRFRGISEYLEDVVAGIDAPALSYFHVKLFNQPIFDVPQLHQFIFRAERLRVPSRATLEFCEKDVFFSLVQPAGMDTSGYLSLRIACNPFDWQVSSITVICNQSSTLFSRVEELSIYRHLQPAKEDEIGIPEWLEFFRPFTTVRSLYVSEYLGPLVAHALEDAADGPVMEVLPALRVLRFEDFRESVPVDKFVTARQLSDQPTLDVCYGDSKWFV</sequence>
<evidence type="ECO:0000313" key="1">
    <source>
        <dbReference type="EMBL" id="KAI0293321.1"/>
    </source>
</evidence>